<evidence type="ECO:0000313" key="3">
    <source>
        <dbReference type="Proteomes" id="UP000626109"/>
    </source>
</evidence>
<comment type="caution">
    <text evidence="2">The sequence shown here is derived from an EMBL/GenBank/DDBJ whole genome shotgun (WGS) entry which is preliminary data.</text>
</comment>
<evidence type="ECO:0000256" key="1">
    <source>
        <dbReference type="ARBA" id="ARBA00022884"/>
    </source>
</evidence>
<reference evidence="2" key="1">
    <citation type="submission" date="2021-02" db="EMBL/GenBank/DDBJ databases">
        <authorList>
            <person name="Dougan E. K."/>
            <person name="Rhodes N."/>
            <person name="Thang M."/>
            <person name="Chan C."/>
        </authorList>
    </citation>
    <scope>NUCLEOTIDE SEQUENCE</scope>
</reference>
<feature type="non-terminal residue" evidence="2">
    <location>
        <position position="1"/>
    </location>
</feature>
<dbReference type="AlphaFoldDB" id="A0A813KMV8"/>
<gene>
    <name evidence="2" type="ORF">PGLA2088_LOCUS36530</name>
</gene>
<protein>
    <submittedName>
        <fullName evidence="2">Uncharacterized protein</fullName>
    </submittedName>
</protein>
<dbReference type="Proteomes" id="UP000626109">
    <property type="component" value="Unassembled WGS sequence"/>
</dbReference>
<organism evidence="2 3">
    <name type="scientific">Polarella glacialis</name>
    <name type="common">Dinoflagellate</name>
    <dbReference type="NCBI Taxonomy" id="89957"/>
    <lineage>
        <taxon>Eukaryota</taxon>
        <taxon>Sar</taxon>
        <taxon>Alveolata</taxon>
        <taxon>Dinophyceae</taxon>
        <taxon>Suessiales</taxon>
        <taxon>Suessiaceae</taxon>
        <taxon>Polarella</taxon>
    </lineage>
</organism>
<evidence type="ECO:0000313" key="2">
    <source>
        <dbReference type="EMBL" id="CAE8711548.1"/>
    </source>
</evidence>
<accession>A0A813KMV8</accession>
<keyword evidence="1" id="KW-0694">RNA-binding</keyword>
<dbReference type="GO" id="GO:0003723">
    <property type="term" value="F:RNA binding"/>
    <property type="evidence" value="ECO:0007669"/>
    <property type="project" value="UniProtKB-KW"/>
</dbReference>
<dbReference type="Gene3D" id="3.30.110.20">
    <property type="entry name" value="Alba-like domain"/>
    <property type="match status" value="1"/>
</dbReference>
<dbReference type="EMBL" id="CAJNNW010032175">
    <property type="protein sequence ID" value="CAE8711548.1"/>
    <property type="molecule type" value="Genomic_DNA"/>
</dbReference>
<name>A0A813KMV8_POLGL</name>
<sequence length="179" mass="19169">DTSCVCCGGQRGPPGWDCGRRDVIGTNRMRLGDPCAVDAIGPEACYKAVKSIMLASAYIQDSHPGMQIAFELQRVKAPARGSHPETVKKLPVPDRPDVVTAKDTNPGLAAAELTRLLVQKGQAGIAVVGGMGPYAMHMSLKTVLMASRYMQKHMKENETLLAGPLPIRTPDPKAKMSCE</sequence>
<proteinExistence type="predicted"/>
<dbReference type="InterPro" id="IPR036882">
    <property type="entry name" value="Alba-like_dom_sf"/>
</dbReference>
<feature type="non-terminal residue" evidence="2">
    <location>
        <position position="179"/>
    </location>
</feature>